<sequence length="267" mass="30806">MANQGIYVFNVNQDSPPLPTSPLPSFFDTNNPTINFDLENDMKVFSAAQHELTIELDTLIKSPDTTRRAKKLKKANKIKRPRPQNAWILYRKDTNARLRESRKDFVKLKSCERSKIISKMWKEENVIVKNKFYVIAKWAEHELNKDYEYLEYLSRSSGERRISSPFDSNLSNLSSPSSNEWFEFNCSNTVSTNNTFIFPDLNSIESNDMIEYGFNQPTITNFAFDSTSVDIPINLTAEETALAPNSDVYLTVDCDVNYINSLDEILY</sequence>
<dbReference type="GO" id="GO:0005634">
    <property type="term" value="C:nucleus"/>
    <property type="evidence" value="ECO:0007669"/>
    <property type="project" value="UniProtKB-UniRule"/>
</dbReference>
<keyword evidence="4" id="KW-1185">Reference proteome</keyword>
<dbReference type="EMBL" id="QKYT01000113">
    <property type="protein sequence ID" value="RIA92978.1"/>
    <property type="molecule type" value="Genomic_DNA"/>
</dbReference>
<evidence type="ECO:0000313" key="4">
    <source>
        <dbReference type="Proteomes" id="UP000265703"/>
    </source>
</evidence>
<name>A0A397T3W5_9GLOM</name>
<dbReference type="AlphaFoldDB" id="A0A397T3W5"/>
<organism evidence="3 4">
    <name type="scientific">Glomus cerebriforme</name>
    <dbReference type="NCBI Taxonomy" id="658196"/>
    <lineage>
        <taxon>Eukaryota</taxon>
        <taxon>Fungi</taxon>
        <taxon>Fungi incertae sedis</taxon>
        <taxon>Mucoromycota</taxon>
        <taxon>Glomeromycotina</taxon>
        <taxon>Glomeromycetes</taxon>
        <taxon>Glomerales</taxon>
        <taxon>Glomeraceae</taxon>
        <taxon>Glomus</taxon>
    </lineage>
</organism>
<dbReference type="Proteomes" id="UP000265703">
    <property type="component" value="Unassembled WGS sequence"/>
</dbReference>
<keyword evidence="1" id="KW-0238">DNA-binding</keyword>
<dbReference type="InterPro" id="IPR009071">
    <property type="entry name" value="HMG_box_dom"/>
</dbReference>
<accession>A0A397T3W5</accession>
<proteinExistence type="predicted"/>
<keyword evidence="1" id="KW-0539">Nucleus</keyword>
<dbReference type="OrthoDB" id="2326591at2759"/>
<feature type="DNA-binding region" description="HMG box" evidence="1">
    <location>
        <begin position="80"/>
        <end position="151"/>
    </location>
</feature>
<dbReference type="GO" id="GO:0003677">
    <property type="term" value="F:DNA binding"/>
    <property type="evidence" value="ECO:0007669"/>
    <property type="project" value="UniProtKB-UniRule"/>
</dbReference>
<dbReference type="SUPFAM" id="SSF47095">
    <property type="entry name" value="HMG-box"/>
    <property type="match status" value="1"/>
</dbReference>
<evidence type="ECO:0000256" key="1">
    <source>
        <dbReference type="PROSITE-ProRule" id="PRU00267"/>
    </source>
</evidence>
<dbReference type="PROSITE" id="PS50118">
    <property type="entry name" value="HMG_BOX_2"/>
    <property type="match status" value="1"/>
</dbReference>
<feature type="domain" description="HMG box" evidence="2">
    <location>
        <begin position="80"/>
        <end position="151"/>
    </location>
</feature>
<evidence type="ECO:0000259" key="2">
    <source>
        <dbReference type="PROSITE" id="PS50118"/>
    </source>
</evidence>
<dbReference type="Gene3D" id="1.10.30.10">
    <property type="entry name" value="High mobility group box domain"/>
    <property type="match status" value="1"/>
</dbReference>
<gene>
    <name evidence="3" type="ORF">C1645_763447</name>
</gene>
<dbReference type="InterPro" id="IPR036910">
    <property type="entry name" value="HMG_box_dom_sf"/>
</dbReference>
<reference evidence="3 4" key="1">
    <citation type="submission" date="2018-06" db="EMBL/GenBank/DDBJ databases">
        <title>Comparative genomics reveals the genomic features of Rhizophagus irregularis, R. cerebriforme, R. diaphanum and Gigaspora rosea, and their symbiotic lifestyle signature.</title>
        <authorList>
            <person name="Morin E."/>
            <person name="San Clemente H."/>
            <person name="Chen E.C.H."/>
            <person name="De La Providencia I."/>
            <person name="Hainaut M."/>
            <person name="Kuo A."/>
            <person name="Kohler A."/>
            <person name="Murat C."/>
            <person name="Tang N."/>
            <person name="Roy S."/>
            <person name="Loubradou J."/>
            <person name="Henrissat B."/>
            <person name="Grigoriev I.V."/>
            <person name="Corradi N."/>
            <person name="Roux C."/>
            <person name="Martin F.M."/>
        </authorList>
    </citation>
    <scope>NUCLEOTIDE SEQUENCE [LARGE SCALE GENOMIC DNA]</scope>
    <source>
        <strain evidence="3 4">DAOM 227022</strain>
    </source>
</reference>
<protein>
    <recommendedName>
        <fullName evidence="2">HMG box domain-containing protein</fullName>
    </recommendedName>
</protein>
<evidence type="ECO:0000313" key="3">
    <source>
        <dbReference type="EMBL" id="RIA92978.1"/>
    </source>
</evidence>
<comment type="caution">
    <text evidence="3">The sequence shown here is derived from an EMBL/GenBank/DDBJ whole genome shotgun (WGS) entry which is preliminary data.</text>
</comment>